<dbReference type="CDD" id="cd06225">
    <property type="entry name" value="HAMP"/>
    <property type="match status" value="1"/>
</dbReference>
<dbReference type="SUPFAM" id="SSF158472">
    <property type="entry name" value="HAMP domain-like"/>
    <property type="match status" value="1"/>
</dbReference>
<feature type="domain" description="HD-GYP" evidence="3">
    <location>
        <begin position="420"/>
        <end position="471"/>
    </location>
</feature>
<dbReference type="GO" id="GO:0007165">
    <property type="term" value="P:signal transduction"/>
    <property type="evidence" value="ECO:0007669"/>
    <property type="project" value="InterPro"/>
</dbReference>
<evidence type="ECO:0000256" key="1">
    <source>
        <dbReference type="SAM" id="Phobius"/>
    </source>
</evidence>
<organism evidence="4">
    <name type="scientific">hydrothermal vent metagenome</name>
    <dbReference type="NCBI Taxonomy" id="652676"/>
    <lineage>
        <taxon>unclassified sequences</taxon>
        <taxon>metagenomes</taxon>
        <taxon>ecological metagenomes</taxon>
    </lineage>
</organism>
<keyword evidence="1" id="KW-0812">Transmembrane</keyword>
<dbReference type="EMBL" id="UOFF01000380">
    <property type="protein sequence ID" value="VAW57386.1"/>
    <property type="molecule type" value="Genomic_DNA"/>
</dbReference>
<evidence type="ECO:0000313" key="4">
    <source>
        <dbReference type="EMBL" id="VAW57386.1"/>
    </source>
</evidence>
<dbReference type="Gene3D" id="3.30.450.40">
    <property type="match status" value="1"/>
</dbReference>
<dbReference type="Gene3D" id="6.10.340.10">
    <property type="match status" value="1"/>
</dbReference>
<reference evidence="4" key="1">
    <citation type="submission" date="2018-06" db="EMBL/GenBank/DDBJ databases">
        <authorList>
            <person name="Zhirakovskaya E."/>
        </authorList>
    </citation>
    <scope>NUCLEOTIDE SEQUENCE</scope>
</reference>
<evidence type="ECO:0000259" key="2">
    <source>
        <dbReference type="PROSITE" id="PS50885"/>
    </source>
</evidence>
<accession>A0A3B0XM30</accession>
<feature type="transmembrane region" description="Helical" evidence="1">
    <location>
        <begin position="193"/>
        <end position="213"/>
    </location>
</feature>
<gene>
    <name evidence="4" type="ORF">MNBD_GAMMA07-65</name>
</gene>
<evidence type="ECO:0008006" key="5">
    <source>
        <dbReference type="Google" id="ProtNLM"/>
    </source>
</evidence>
<dbReference type="PROSITE" id="PS50885">
    <property type="entry name" value="HAMP"/>
    <property type="match status" value="1"/>
</dbReference>
<dbReference type="GO" id="GO:0016020">
    <property type="term" value="C:membrane"/>
    <property type="evidence" value="ECO:0007669"/>
    <property type="project" value="InterPro"/>
</dbReference>
<dbReference type="InterPro" id="IPR037522">
    <property type="entry name" value="HD_GYP_dom"/>
</dbReference>
<protein>
    <recommendedName>
        <fullName evidence="5">HAMP domain-containing protein</fullName>
    </recommendedName>
</protein>
<dbReference type="Pfam" id="PF00672">
    <property type="entry name" value="HAMP"/>
    <property type="match status" value="1"/>
</dbReference>
<dbReference type="PROSITE" id="PS51832">
    <property type="entry name" value="HD_GYP"/>
    <property type="match status" value="1"/>
</dbReference>
<dbReference type="InterPro" id="IPR029016">
    <property type="entry name" value="GAF-like_dom_sf"/>
</dbReference>
<feature type="domain" description="HAMP" evidence="2">
    <location>
        <begin position="214"/>
        <end position="266"/>
    </location>
</feature>
<feature type="non-terminal residue" evidence="4">
    <location>
        <position position="471"/>
    </location>
</feature>
<dbReference type="InterPro" id="IPR003660">
    <property type="entry name" value="HAMP_dom"/>
</dbReference>
<feature type="transmembrane region" description="Helical" evidence="1">
    <location>
        <begin position="12"/>
        <end position="31"/>
    </location>
</feature>
<dbReference type="Gene3D" id="1.10.3210.10">
    <property type="entry name" value="Hypothetical protein af1432"/>
    <property type="match status" value="1"/>
</dbReference>
<evidence type="ECO:0000259" key="3">
    <source>
        <dbReference type="PROSITE" id="PS51832"/>
    </source>
</evidence>
<dbReference type="AlphaFoldDB" id="A0A3B0XM30"/>
<name>A0A3B0XM30_9ZZZZ</name>
<keyword evidence="1" id="KW-0472">Membrane</keyword>
<keyword evidence="1" id="KW-1133">Transmembrane helix</keyword>
<dbReference type="SMART" id="SM00304">
    <property type="entry name" value="HAMP"/>
    <property type="match status" value="1"/>
</dbReference>
<proteinExistence type="predicted"/>
<dbReference type="SUPFAM" id="SSF55781">
    <property type="entry name" value="GAF domain-like"/>
    <property type="match status" value="1"/>
</dbReference>
<sequence length="471" mass="53641">MKWYQSLKTHIASALILQLFLVVAMASFSVYELSLRKHDYAILNLVGQLRIMAQNLVTQSQHYKKVAPRDYESYQRDLHLYHKDLQKQLKNYTAIITAFQQRTLPTELTGQDRVINCNWGASSIQQLNKTTKNWANFNDGLKVAIGDNAQEPRLEYAAEFIVNNGGELVRRTDKLAQVFQTMMEVKLDNISRFNTASIVVFVIINFILLIIFYRTVFQPLDVAKLAFKKVANGNLQDKINIKSTNEIGVLSESFNQLTQRLSSIFRLTERIHQANNLDESLAFIHDEFKLFLPIDWIGLIRCSPNSDAFFLERIYSDVGDEFVESEKIDINKSVLYEASNNNLSINLNALEKENISSFITKLKRCNLSSMLVLPMDSLNNDAMILVIAAIEENAYQQHHMELLKNLTTQLSHGIEKTIGMEGLMISAIEGLAKLAESRDPETGGHLVRMSMYSAIIAEQLSKDSKYAELIN</sequence>